<name>A0A5D4NQP3_9BACI</name>
<dbReference type="RefSeq" id="WP_148939880.1">
    <property type="nucleotide sequence ID" value="NZ_VTEI01000005.1"/>
</dbReference>
<keyword evidence="1" id="KW-1133">Transmembrane helix</keyword>
<dbReference type="Proteomes" id="UP000322267">
    <property type="component" value="Unassembled WGS sequence"/>
</dbReference>
<keyword evidence="1" id="KW-0472">Membrane</keyword>
<organism evidence="2 3">
    <name type="scientific">Rossellomorea vietnamensis</name>
    <dbReference type="NCBI Taxonomy" id="218284"/>
    <lineage>
        <taxon>Bacteria</taxon>
        <taxon>Bacillati</taxon>
        <taxon>Bacillota</taxon>
        <taxon>Bacilli</taxon>
        <taxon>Bacillales</taxon>
        <taxon>Bacillaceae</taxon>
        <taxon>Rossellomorea</taxon>
    </lineage>
</organism>
<accession>A0A5D4NQP3</accession>
<sequence length="312" mass="36609">MDTQLIISIVLLITAAEIFAVVLFVKKRRGDIEGNPFITLIKKEWLLLFYAFFWWRRKGKEKPGVQTFAYHKGSLYFWLFLALLHEQVIEGIVFHIYLKEVDPLRANILLVLHVYSILYMLGDYNLVRNSPIEIIKNKVRMKIGARRELTFHVKDIKVIQPAKVQYHKSGGMVHEKKVFHAGALPRVLTRIFGVTDELKYEIIFKNPIYARGYFGQKKEVTKALIYMDQPEPFVEALEQNMVTYKEVGKLFPAEEVREKKRPLINWKVYFILLFLNVLGALAIAPYAMARENYHELMGLSQWAFMLYYVVQV</sequence>
<keyword evidence="1" id="KW-0812">Transmembrane</keyword>
<feature type="transmembrane region" description="Helical" evidence="1">
    <location>
        <begin position="104"/>
        <end position="122"/>
    </location>
</feature>
<comment type="caution">
    <text evidence="2">The sequence shown here is derived from an EMBL/GenBank/DDBJ whole genome shotgun (WGS) entry which is preliminary data.</text>
</comment>
<feature type="transmembrane region" description="Helical" evidence="1">
    <location>
        <begin position="268"/>
        <end position="287"/>
    </location>
</feature>
<proteinExistence type="predicted"/>
<dbReference type="AlphaFoldDB" id="A0A5D4NQP3"/>
<reference evidence="2 3" key="1">
    <citation type="submission" date="2019-08" db="EMBL/GenBank/DDBJ databases">
        <title>Bacillus genomes from the desert of Cuatro Cienegas, Coahuila.</title>
        <authorList>
            <person name="Olmedo-Alvarez G."/>
        </authorList>
    </citation>
    <scope>NUCLEOTIDE SEQUENCE [LARGE SCALE GENOMIC DNA]</scope>
    <source>
        <strain evidence="2 3">CH34_1T</strain>
    </source>
</reference>
<dbReference type="OrthoDB" id="378663at2"/>
<protein>
    <submittedName>
        <fullName evidence="2">Uncharacterized protein</fullName>
    </submittedName>
</protein>
<feature type="transmembrane region" description="Helical" evidence="1">
    <location>
        <begin position="75"/>
        <end position="98"/>
    </location>
</feature>
<dbReference type="EMBL" id="VTEI01000005">
    <property type="protein sequence ID" value="TYS16643.1"/>
    <property type="molecule type" value="Genomic_DNA"/>
</dbReference>
<evidence type="ECO:0000256" key="1">
    <source>
        <dbReference type="SAM" id="Phobius"/>
    </source>
</evidence>
<evidence type="ECO:0000313" key="2">
    <source>
        <dbReference type="EMBL" id="TYS16643.1"/>
    </source>
</evidence>
<evidence type="ECO:0000313" key="3">
    <source>
        <dbReference type="Proteomes" id="UP000322267"/>
    </source>
</evidence>
<gene>
    <name evidence="2" type="ORF">FZC78_11680</name>
</gene>
<feature type="transmembrane region" description="Helical" evidence="1">
    <location>
        <begin position="5"/>
        <end position="25"/>
    </location>
</feature>